<proteinExistence type="inferred from homology"/>
<dbReference type="PANTHER" id="PTHR46268:SF15">
    <property type="entry name" value="UNIVERSAL STRESS PROTEIN HP_0031"/>
    <property type="match status" value="1"/>
</dbReference>
<dbReference type="Pfam" id="PF00582">
    <property type="entry name" value="Usp"/>
    <property type="match status" value="1"/>
</dbReference>
<dbReference type="InterPro" id="IPR006016">
    <property type="entry name" value="UspA"/>
</dbReference>
<dbReference type="Proteomes" id="UP000316343">
    <property type="component" value="Unassembled WGS sequence"/>
</dbReference>
<evidence type="ECO:0000256" key="1">
    <source>
        <dbReference type="ARBA" id="ARBA00008791"/>
    </source>
</evidence>
<comment type="similarity">
    <text evidence="1">Belongs to the universal stress protein A family.</text>
</comment>
<evidence type="ECO:0000313" key="4">
    <source>
        <dbReference type="Proteomes" id="UP000316343"/>
    </source>
</evidence>
<comment type="caution">
    <text evidence="3">The sequence shown here is derived from an EMBL/GenBank/DDBJ whole genome shotgun (WGS) entry which is preliminary data.</text>
</comment>
<sequence>MKSILLHVADDPCLEARVQTALDLGRSFGAHITFLQPIAYIYSIPIDVYGMSVADMMPEMRAVAGEFRQKLEERLKSEDVRWDWVTVEGPADARILSMVNTFDLLVLGACDPFAHDNHHSSLVADMAVHAHTPVLVVPSEQNGFDCSRPAIVAWDGSAEASRALRAAVPILQRAQSVHLVSVDEDEPGKPYDLPAISGAEYLSRHEIESELVEMHRNELDIAECITNAARGREAGLIVMGAYGRSRLRQNLLGGVTRDMITDPELPLFMHH</sequence>
<dbReference type="OrthoDB" id="9804721at2"/>
<dbReference type="EMBL" id="VHJK01000001">
    <property type="protein sequence ID" value="TRD11640.1"/>
    <property type="molecule type" value="Genomic_DNA"/>
</dbReference>
<evidence type="ECO:0000313" key="3">
    <source>
        <dbReference type="EMBL" id="TRD11640.1"/>
    </source>
</evidence>
<reference evidence="3 4" key="1">
    <citation type="submission" date="2019-06" db="EMBL/GenBank/DDBJ databases">
        <title>Erythrobacter insulae sp. nov., isolated from a tidal flat.</title>
        <authorList>
            <person name="Yoon J.-H."/>
        </authorList>
    </citation>
    <scope>NUCLEOTIDE SEQUENCE [LARGE SCALE GENOMIC DNA]</scope>
    <source>
        <strain evidence="3 4">JBTF-M21</strain>
    </source>
</reference>
<protein>
    <submittedName>
        <fullName evidence="3">Universal stress protein</fullName>
    </submittedName>
</protein>
<dbReference type="RefSeq" id="WP_142787913.1">
    <property type="nucleotide sequence ID" value="NZ_VHJK01000001.1"/>
</dbReference>
<keyword evidence="4" id="KW-1185">Reference proteome</keyword>
<dbReference type="PANTHER" id="PTHR46268">
    <property type="entry name" value="STRESS RESPONSE PROTEIN NHAX"/>
    <property type="match status" value="1"/>
</dbReference>
<gene>
    <name evidence="3" type="ORF">FGU71_07025</name>
</gene>
<accession>A0A547PBX5</accession>
<name>A0A547PBX5_9SPHN</name>
<dbReference type="Gene3D" id="3.40.50.12370">
    <property type="match status" value="1"/>
</dbReference>
<evidence type="ECO:0000259" key="2">
    <source>
        <dbReference type="Pfam" id="PF00582"/>
    </source>
</evidence>
<dbReference type="AlphaFoldDB" id="A0A547PBX5"/>
<feature type="domain" description="UspA" evidence="2">
    <location>
        <begin position="150"/>
        <end position="261"/>
    </location>
</feature>
<dbReference type="PRINTS" id="PR01438">
    <property type="entry name" value="UNVRSLSTRESS"/>
</dbReference>
<dbReference type="InterPro" id="IPR006015">
    <property type="entry name" value="Universal_stress_UspA"/>
</dbReference>
<dbReference type="SUPFAM" id="SSF52402">
    <property type="entry name" value="Adenine nucleotide alpha hydrolases-like"/>
    <property type="match status" value="2"/>
</dbReference>
<organism evidence="3 4">
    <name type="scientific">Erythrobacter insulae</name>
    <dbReference type="NCBI Taxonomy" id="2584124"/>
    <lineage>
        <taxon>Bacteria</taxon>
        <taxon>Pseudomonadati</taxon>
        <taxon>Pseudomonadota</taxon>
        <taxon>Alphaproteobacteria</taxon>
        <taxon>Sphingomonadales</taxon>
        <taxon>Erythrobacteraceae</taxon>
        <taxon>Erythrobacter/Porphyrobacter group</taxon>
        <taxon>Erythrobacter</taxon>
    </lineage>
</organism>
<dbReference type="CDD" id="cd00293">
    <property type="entry name" value="USP-like"/>
    <property type="match status" value="1"/>
</dbReference>